<feature type="domain" description="Histidine kinase" evidence="12">
    <location>
        <begin position="284"/>
        <end position="483"/>
    </location>
</feature>
<dbReference type="InterPro" id="IPR036097">
    <property type="entry name" value="HisK_dim/P_sf"/>
</dbReference>
<feature type="region of interest" description="Disordered" evidence="10">
    <location>
        <begin position="60"/>
        <end position="101"/>
    </location>
</feature>
<name>A0A0M3TAZ9_9SPHN</name>
<evidence type="ECO:0000256" key="7">
    <source>
        <dbReference type="ARBA" id="ARBA00022741"/>
    </source>
</evidence>
<evidence type="ECO:0000259" key="13">
    <source>
        <dbReference type="PROSITE" id="PS50885"/>
    </source>
</evidence>
<gene>
    <name evidence="14" type="ORF">AMC99_02341</name>
</gene>
<dbReference type="InterPro" id="IPR036890">
    <property type="entry name" value="HATPase_C_sf"/>
</dbReference>
<dbReference type="CDD" id="cd00075">
    <property type="entry name" value="HATPase"/>
    <property type="match status" value="1"/>
</dbReference>
<keyword evidence="4" id="KW-1003">Cell membrane</keyword>
<evidence type="ECO:0000313" key="14">
    <source>
        <dbReference type="EMBL" id="ALE17616.1"/>
    </source>
</evidence>
<dbReference type="CDD" id="cd00082">
    <property type="entry name" value="HisKA"/>
    <property type="match status" value="1"/>
</dbReference>
<keyword evidence="11" id="KW-0472">Membrane</keyword>
<dbReference type="SMART" id="SM00304">
    <property type="entry name" value="HAMP"/>
    <property type="match status" value="1"/>
</dbReference>
<dbReference type="PANTHER" id="PTHR44936">
    <property type="entry name" value="SENSOR PROTEIN CREC"/>
    <property type="match status" value="1"/>
</dbReference>
<protein>
    <recommendedName>
        <fullName evidence="3">histidine kinase</fullName>
        <ecNumber evidence="3">2.7.13.3</ecNumber>
    </recommendedName>
</protein>
<dbReference type="AlphaFoldDB" id="A0A0M3TAZ9"/>
<dbReference type="SUPFAM" id="SSF47384">
    <property type="entry name" value="Homodimeric domain of signal transducing histidine kinase"/>
    <property type="match status" value="1"/>
</dbReference>
<evidence type="ECO:0000313" key="15">
    <source>
        <dbReference type="Proteomes" id="UP000057938"/>
    </source>
</evidence>
<evidence type="ECO:0000256" key="4">
    <source>
        <dbReference type="ARBA" id="ARBA00022475"/>
    </source>
</evidence>
<dbReference type="PROSITE" id="PS50109">
    <property type="entry name" value="HIS_KIN"/>
    <property type="match status" value="1"/>
</dbReference>
<evidence type="ECO:0000256" key="11">
    <source>
        <dbReference type="SAM" id="Phobius"/>
    </source>
</evidence>
<dbReference type="Pfam" id="PF00512">
    <property type="entry name" value="HisKA"/>
    <property type="match status" value="1"/>
</dbReference>
<feature type="transmembrane region" description="Helical" evidence="11">
    <location>
        <begin position="199"/>
        <end position="222"/>
    </location>
</feature>
<evidence type="ECO:0000256" key="3">
    <source>
        <dbReference type="ARBA" id="ARBA00012438"/>
    </source>
</evidence>
<dbReference type="PRINTS" id="PR00344">
    <property type="entry name" value="BCTRLSENSOR"/>
</dbReference>
<organism evidence="14 15">
    <name type="scientific">Altererythrobacter epoxidivorans</name>
    <dbReference type="NCBI Taxonomy" id="361183"/>
    <lineage>
        <taxon>Bacteria</taxon>
        <taxon>Pseudomonadati</taxon>
        <taxon>Pseudomonadota</taxon>
        <taxon>Alphaproteobacteria</taxon>
        <taxon>Sphingomonadales</taxon>
        <taxon>Erythrobacteraceae</taxon>
        <taxon>Altererythrobacter</taxon>
    </lineage>
</organism>
<comment type="catalytic activity">
    <reaction evidence="1">
        <text>ATP + protein L-histidine = ADP + protein N-phospho-L-histidine.</text>
        <dbReference type="EC" id="2.7.13.3"/>
    </reaction>
</comment>
<keyword evidence="8 14" id="KW-0418">Kinase</keyword>
<reference evidence="14 15" key="1">
    <citation type="submission" date="2015-09" db="EMBL/GenBank/DDBJ databases">
        <title>Complete genome sequence of a benzo[a]pyrene-degrading bacterium Altererythrobacter epoxidivorans CGMCC 1.7731T.</title>
        <authorList>
            <person name="Li Z."/>
            <person name="Cheng H."/>
            <person name="Huo Y."/>
            <person name="Xu X."/>
        </authorList>
    </citation>
    <scope>NUCLEOTIDE SEQUENCE [LARGE SCALE GENOMIC DNA]</scope>
    <source>
        <strain evidence="14 15">CGMCC 1.7731</strain>
    </source>
</reference>
<dbReference type="PROSITE" id="PS50885">
    <property type="entry name" value="HAMP"/>
    <property type="match status" value="1"/>
</dbReference>
<dbReference type="InterPro" id="IPR003594">
    <property type="entry name" value="HATPase_dom"/>
</dbReference>
<keyword evidence="11" id="KW-0812">Transmembrane</keyword>
<accession>A0A0M3TAZ9</accession>
<dbReference type="PANTHER" id="PTHR44936:SF10">
    <property type="entry name" value="SENSOR PROTEIN RSTB"/>
    <property type="match status" value="1"/>
</dbReference>
<evidence type="ECO:0000256" key="6">
    <source>
        <dbReference type="ARBA" id="ARBA00022679"/>
    </source>
</evidence>
<dbReference type="InterPro" id="IPR005467">
    <property type="entry name" value="His_kinase_dom"/>
</dbReference>
<dbReference type="PATRIC" id="fig|361183.4.peg.2299"/>
<dbReference type="GO" id="GO:0005886">
    <property type="term" value="C:plasma membrane"/>
    <property type="evidence" value="ECO:0007669"/>
    <property type="project" value="UniProtKB-SubCell"/>
</dbReference>
<dbReference type="GO" id="GO:0000155">
    <property type="term" value="F:phosphorelay sensor kinase activity"/>
    <property type="evidence" value="ECO:0007669"/>
    <property type="project" value="InterPro"/>
</dbReference>
<dbReference type="InterPro" id="IPR003660">
    <property type="entry name" value="HAMP_dom"/>
</dbReference>
<dbReference type="SMART" id="SM00388">
    <property type="entry name" value="HisKA"/>
    <property type="match status" value="1"/>
</dbReference>
<evidence type="ECO:0000256" key="1">
    <source>
        <dbReference type="ARBA" id="ARBA00000085"/>
    </source>
</evidence>
<keyword evidence="6" id="KW-0808">Transferase</keyword>
<dbReference type="EC" id="2.7.13.3" evidence="3"/>
<comment type="subcellular location">
    <subcellularLocation>
        <location evidence="2">Cell membrane</location>
        <topology evidence="2">Multi-pass membrane protein</topology>
    </subcellularLocation>
</comment>
<dbReference type="InterPro" id="IPR050980">
    <property type="entry name" value="2C_sensor_his_kinase"/>
</dbReference>
<evidence type="ECO:0000256" key="10">
    <source>
        <dbReference type="SAM" id="MobiDB-lite"/>
    </source>
</evidence>
<dbReference type="RefSeq" id="WP_083440159.1">
    <property type="nucleotide sequence ID" value="NZ_CP012669.1"/>
</dbReference>
<dbReference type="KEGG" id="aep:AMC99_02341"/>
<dbReference type="InterPro" id="IPR004358">
    <property type="entry name" value="Sig_transdc_His_kin-like_C"/>
</dbReference>
<feature type="compositionally biased region" description="Basic and acidic residues" evidence="10">
    <location>
        <begin position="60"/>
        <end position="96"/>
    </location>
</feature>
<dbReference type="Proteomes" id="UP000057938">
    <property type="component" value="Chromosome"/>
</dbReference>
<keyword evidence="15" id="KW-1185">Reference proteome</keyword>
<dbReference type="Gene3D" id="1.10.287.130">
    <property type="match status" value="1"/>
</dbReference>
<feature type="transmembrane region" description="Helical" evidence="11">
    <location>
        <begin position="12"/>
        <end position="32"/>
    </location>
</feature>
<evidence type="ECO:0000256" key="2">
    <source>
        <dbReference type="ARBA" id="ARBA00004651"/>
    </source>
</evidence>
<dbReference type="SMART" id="SM00387">
    <property type="entry name" value="HATPase_c"/>
    <property type="match status" value="1"/>
</dbReference>
<keyword evidence="9" id="KW-0067">ATP-binding</keyword>
<keyword evidence="7" id="KW-0547">Nucleotide-binding</keyword>
<evidence type="ECO:0000259" key="12">
    <source>
        <dbReference type="PROSITE" id="PS50109"/>
    </source>
</evidence>
<dbReference type="OrthoDB" id="9804645at2"/>
<dbReference type="Gene3D" id="3.30.565.10">
    <property type="entry name" value="Histidine kinase-like ATPase, C-terminal domain"/>
    <property type="match status" value="1"/>
</dbReference>
<evidence type="ECO:0000256" key="5">
    <source>
        <dbReference type="ARBA" id="ARBA00022553"/>
    </source>
</evidence>
<feature type="domain" description="HAMP" evidence="13">
    <location>
        <begin position="223"/>
        <end position="276"/>
    </location>
</feature>
<dbReference type="Pfam" id="PF02518">
    <property type="entry name" value="HATPase_c"/>
    <property type="match status" value="1"/>
</dbReference>
<sequence>MRLLPKSLLGQVMATVIFGLFVGQGVAAVLLFQGAQQRQQVNLVNSAAFRLVDARERAERREQGRLASRGDDGENLDRPRRGERDGKKDRRGERPGYSEFRVGLETSDRSPLLPGETRLPEIEDGLERVLASQGIVTEEVVALRRDATKDPFITERPRLLARIERRGEDDRWLIVAAYREDNGAWRVARVAEGRRPRQLFGPILIQTLVIFAVLVTLLYFVMRRITRPIARLTERVTSFSQRPDHTEKLEESGPQDVRELIAAHNLMEARISAMLDEKDVMLGAIGHDLKTPLAALRVRIESVPDDQQRQRMAESIEGITRTLDDILTLARVGRAGSQREKLDLSALASSVVEEFEDLGEPVTLVEAPRLVVSGHTTWLERAMRNLISNAVRYGGAANVDVLREDGVAVIRVDDNGPGIPAERISEMMEPFTRGEASRNRATGGAGLGLTLARAIAEQHGGKLVLANRAGGGLRAEIRLPENA</sequence>
<dbReference type="EMBL" id="CP012669">
    <property type="protein sequence ID" value="ALE17616.1"/>
    <property type="molecule type" value="Genomic_DNA"/>
</dbReference>
<dbReference type="SUPFAM" id="SSF55874">
    <property type="entry name" value="ATPase domain of HSP90 chaperone/DNA topoisomerase II/histidine kinase"/>
    <property type="match status" value="1"/>
</dbReference>
<keyword evidence="11" id="KW-1133">Transmembrane helix</keyword>
<keyword evidence="5" id="KW-0597">Phosphoprotein</keyword>
<evidence type="ECO:0000256" key="8">
    <source>
        <dbReference type="ARBA" id="ARBA00022777"/>
    </source>
</evidence>
<dbReference type="GO" id="GO:0005524">
    <property type="term" value="F:ATP binding"/>
    <property type="evidence" value="ECO:0007669"/>
    <property type="project" value="UniProtKB-KW"/>
</dbReference>
<dbReference type="InterPro" id="IPR003661">
    <property type="entry name" value="HisK_dim/P_dom"/>
</dbReference>
<evidence type="ECO:0000256" key="9">
    <source>
        <dbReference type="ARBA" id="ARBA00022840"/>
    </source>
</evidence>
<dbReference type="STRING" id="361183.AMC99_02341"/>
<proteinExistence type="predicted"/>